<dbReference type="Pfam" id="PF00180">
    <property type="entry name" value="Iso_dh"/>
    <property type="match status" value="1"/>
</dbReference>
<feature type="domain" description="Isopropylmalate dehydrogenase-like" evidence="1">
    <location>
        <begin position="29"/>
        <end position="62"/>
    </location>
</feature>
<comment type="caution">
    <text evidence="2">The sequence shown here is derived from an EMBL/GenBank/DDBJ whole genome shotgun (WGS) entry which is preliminary data.</text>
</comment>
<proteinExistence type="predicted"/>
<organism evidence="2">
    <name type="scientific">marine sediment metagenome</name>
    <dbReference type="NCBI Taxonomy" id="412755"/>
    <lineage>
        <taxon>unclassified sequences</taxon>
        <taxon>metagenomes</taxon>
        <taxon>ecological metagenomes</taxon>
    </lineage>
</organism>
<dbReference type="SUPFAM" id="SSF53659">
    <property type="entry name" value="Isocitrate/Isopropylmalate dehydrogenase-like"/>
    <property type="match status" value="1"/>
</dbReference>
<dbReference type="AlphaFoldDB" id="X1Q0P2"/>
<evidence type="ECO:0000313" key="2">
    <source>
        <dbReference type="EMBL" id="GAI62102.1"/>
    </source>
</evidence>
<evidence type="ECO:0000259" key="1">
    <source>
        <dbReference type="Pfam" id="PF00180"/>
    </source>
</evidence>
<gene>
    <name evidence="2" type="ORF">S06H3_65940</name>
</gene>
<protein>
    <recommendedName>
        <fullName evidence="1">Isopropylmalate dehydrogenase-like domain-containing protein</fullName>
    </recommendedName>
</protein>
<sequence length="65" mass="7228">MTEEHWLYPLRPTFYGGGGPTRSQLLLCAQAKVHPEDGLLALRKGLELFANLRPVKVLPILVNST</sequence>
<name>X1Q0P2_9ZZZZ</name>
<reference evidence="2" key="1">
    <citation type="journal article" date="2014" name="Front. Microbiol.">
        <title>High frequency of phylogenetically diverse reductive dehalogenase-homologous genes in deep subseafloor sedimentary metagenomes.</title>
        <authorList>
            <person name="Kawai M."/>
            <person name="Futagami T."/>
            <person name="Toyoda A."/>
            <person name="Takaki Y."/>
            <person name="Nishi S."/>
            <person name="Hori S."/>
            <person name="Arai W."/>
            <person name="Tsubouchi T."/>
            <person name="Morono Y."/>
            <person name="Uchiyama I."/>
            <person name="Ito T."/>
            <person name="Fujiyama A."/>
            <person name="Inagaki F."/>
            <person name="Takami H."/>
        </authorList>
    </citation>
    <scope>NUCLEOTIDE SEQUENCE</scope>
    <source>
        <strain evidence="2">Expedition CK06-06</strain>
    </source>
</reference>
<dbReference type="InterPro" id="IPR024084">
    <property type="entry name" value="IsoPropMal-DH-like_dom"/>
</dbReference>
<feature type="non-terminal residue" evidence="2">
    <location>
        <position position="65"/>
    </location>
</feature>
<dbReference type="EMBL" id="BARV01044650">
    <property type="protein sequence ID" value="GAI62102.1"/>
    <property type="molecule type" value="Genomic_DNA"/>
</dbReference>
<dbReference type="Gene3D" id="3.40.718.10">
    <property type="entry name" value="Isopropylmalate Dehydrogenase"/>
    <property type="match status" value="1"/>
</dbReference>
<accession>X1Q0P2</accession>